<organism evidence="1 2">
    <name type="scientific">Stratiformator vulcanicus</name>
    <dbReference type="NCBI Taxonomy" id="2527980"/>
    <lineage>
        <taxon>Bacteria</taxon>
        <taxon>Pseudomonadati</taxon>
        <taxon>Planctomycetota</taxon>
        <taxon>Planctomycetia</taxon>
        <taxon>Planctomycetales</taxon>
        <taxon>Planctomycetaceae</taxon>
        <taxon>Stratiformator</taxon>
    </lineage>
</organism>
<evidence type="ECO:0000313" key="1">
    <source>
        <dbReference type="EMBL" id="QDT36007.1"/>
    </source>
</evidence>
<evidence type="ECO:0000313" key="2">
    <source>
        <dbReference type="Proteomes" id="UP000317318"/>
    </source>
</evidence>
<dbReference type="RefSeq" id="WP_145362248.1">
    <property type="nucleotide sequence ID" value="NZ_CP036268.1"/>
</dbReference>
<gene>
    <name evidence="1" type="ORF">Pan189_03620</name>
</gene>
<dbReference type="EMBL" id="CP036268">
    <property type="protein sequence ID" value="QDT36007.1"/>
    <property type="molecule type" value="Genomic_DNA"/>
</dbReference>
<protein>
    <submittedName>
        <fullName evidence="1">Uncharacterized protein</fullName>
    </submittedName>
</protein>
<dbReference type="KEGG" id="svp:Pan189_03620"/>
<reference evidence="1 2" key="1">
    <citation type="submission" date="2019-02" db="EMBL/GenBank/DDBJ databases">
        <title>Deep-cultivation of Planctomycetes and their phenomic and genomic characterization uncovers novel biology.</title>
        <authorList>
            <person name="Wiegand S."/>
            <person name="Jogler M."/>
            <person name="Boedeker C."/>
            <person name="Pinto D."/>
            <person name="Vollmers J."/>
            <person name="Rivas-Marin E."/>
            <person name="Kohn T."/>
            <person name="Peeters S.H."/>
            <person name="Heuer A."/>
            <person name="Rast P."/>
            <person name="Oberbeckmann S."/>
            <person name="Bunk B."/>
            <person name="Jeske O."/>
            <person name="Meyerdierks A."/>
            <person name="Storesund J.E."/>
            <person name="Kallscheuer N."/>
            <person name="Luecker S."/>
            <person name="Lage O.M."/>
            <person name="Pohl T."/>
            <person name="Merkel B.J."/>
            <person name="Hornburger P."/>
            <person name="Mueller R.-W."/>
            <person name="Bruemmer F."/>
            <person name="Labrenz M."/>
            <person name="Spormann A.M."/>
            <person name="Op den Camp H."/>
            <person name="Overmann J."/>
            <person name="Amann R."/>
            <person name="Jetten M.S.M."/>
            <person name="Mascher T."/>
            <person name="Medema M.H."/>
            <person name="Devos D.P."/>
            <person name="Kaster A.-K."/>
            <person name="Ovreas L."/>
            <person name="Rohde M."/>
            <person name="Galperin M.Y."/>
            <person name="Jogler C."/>
        </authorList>
    </citation>
    <scope>NUCLEOTIDE SEQUENCE [LARGE SCALE GENOMIC DNA]</scope>
    <source>
        <strain evidence="1 2">Pan189</strain>
    </source>
</reference>
<dbReference type="AlphaFoldDB" id="A0A517QWN7"/>
<accession>A0A517QWN7</accession>
<name>A0A517QWN7_9PLAN</name>
<keyword evidence="2" id="KW-1185">Reference proteome</keyword>
<dbReference type="Proteomes" id="UP000317318">
    <property type="component" value="Chromosome"/>
</dbReference>
<sequence>MSIQTDTIIEPAFFASDSVFGVIRRGYPEEYVLAKWLSASSDSAPGHIVSLPDAVNLTEAGSAARYQIAAASESPNLAFTVSGELAAFQDEFEEDQVEWDIVEERSKVSFNIGPLEFVDDSQEAALIIGDDDSVGKVDEYDWPKLLSDATLDNDVERSDWLARQAPLYGLCQGKHLRIGPIQLPADTSFDAVRQRLASSIFVVVVNLTSAEGDEG</sequence>
<proteinExistence type="predicted"/>